<evidence type="ECO:0000313" key="1">
    <source>
        <dbReference type="EMBL" id="CAB5178630.1"/>
    </source>
</evidence>
<gene>
    <name evidence="1" type="ORF">UFOVP157_20</name>
</gene>
<accession>A0A6J7WDC0</accession>
<organism evidence="1">
    <name type="scientific">uncultured Caudovirales phage</name>
    <dbReference type="NCBI Taxonomy" id="2100421"/>
    <lineage>
        <taxon>Viruses</taxon>
        <taxon>Duplodnaviria</taxon>
        <taxon>Heunggongvirae</taxon>
        <taxon>Uroviricota</taxon>
        <taxon>Caudoviricetes</taxon>
        <taxon>Peduoviridae</taxon>
        <taxon>Maltschvirus</taxon>
        <taxon>Maltschvirus maltsch</taxon>
    </lineage>
</organism>
<proteinExistence type="predicted"/>
<protein>
    <submittedName>
        <fullName evidence="1">Uncharacterized protein</fullName>
    </submittedName>
</protein>
<reference evidence="1" key="1">
    <citation type="submission" date="2020-05" db="EMBL/GenBank/DDBJ databases">
        <authorList>
            <person name="Chiriac C."/>
            <person name="Salcher M."/>
            <person name="Ghai R."/>
            <person name="Kavagutti S V."/>
        </authorList>
    </citation>
    <scope>NUCLEOTIDE SEQUENCE</scope>
</reference>
<dbReference type="EMBL" id="LR798206">
    <property type="protein sequence ID" value="CAB5178630.1"/>
    <property type="molecule type" value="Genomic_DNA"/>
</dbReference>
<sequence>MQPPEWEDDDSDCEDLEQDQLIWLSVQHRIQFFLLRLRMI</sequence>
<name>A0A6J7WDC0_9CAUD</name>